<evidence type="ECO:0000256" key="1">
    <source>
        <dbReference type="SAM" id="MobiDB-lite"/>
    </source>
</evidence>
<feature type="region of interest" description="Disordered" evidence="1">
    <location>
        <begin position="77"/>
        <end position="101"/>
    </location>
</feature>
<dbReference type="OrthoDB" id="3217739at2"/>
<accession>A0A6H9YXP0</accession>
<gene>
    <name evidence="2" type="ORF">F8566_24140</name>
</gene>
<organism evidence="2 3">
    <name type="scientific">Actinomadura rudentiformis</name>
    <dbReference type="NCBI Taxonomy" id="359158"/>
    <lineage>
        <taxon>Bacteria</taxon>
        <taxon>Bacillati</taxon>
        <taxon>Actinomycetota</taxon>
        <taxon>Actinomycetes</taxon>
        <taxon>Streptosporangiales</taxon>
        <taxon>Thermomonosporaceae</taxon>
        <taxon>Actinomadura</taxon>
    </lineage>
</organism>
<dbReference type="EMBL" id="WBMT01000011">
    <property type="protein sequence ID" value="KAB2346542.1"/>
    <property type="molecule type" value="Genomic_DNA"/>
</dbReference>
<dbReference type="Proteomes" id="UP000468735">
    <property type="component" value="Unassembled WGS sequence"/>
</dbReference>
<evidence type="ECO:0000313" key="3">
    <source>
        <dbReference type="Proteomes" id="UP000468735"/>
    </source>
</evidence>
<name>A0A6H9YXP0_9ACTN</name>
<feature type="compositionally biased region" description="Basic and acidic residues" evidence="1">
    <location>
        <begin position="77"/>
        <end position="89"/>
    </location>
</feature>
<proteinExistence type="predicted"/>
<reference evidence="2 3" key="1">
    <citation type="submission" date="2019-09" db="EMBL/GenBank/DDBJ databases">
        <title>Actinomadura physcomitrii sp. nov., a novel actinomycete isolated from moss [Physcomitrium sphaericum (Ludw) Fuernr].</title>
        <authorList>
            <person name="Zhuang X."/>
            <person name="Liu C."/>
        </authorList>
    </citation>
    <scope>NUCLEOTIDE SEQUENCE [LARGE SCALE GENOMIC DNA]</scope>
    <source>
        <strain evidence="2 3">HMC1</strain>
    </source>
</reference>
<comment type="caution">
    <text evidence="2">The sequence shown here is derived from an EMBL/GenBank/DDBJ whole genome shotgun (WGS) entry which is preliminary data.</text>
</comment>
<dbReference type="RefSeq" id="WP_151563604.1">
    <property type="nucleotide sequence ID" value="NZ_WBMT01000011.1"/>
</dbReference>
<evidence type="ECO:0000313" key="2">
    <source>
        <dbReference type="EMBL" id="KAB2346542.1"/>
    </source>
</evidence>
<sequence>MPCFRCGARQTDPARGASPWRRGVLADRQVLVCPRCQAEHDWAADLDRCAACSSIALVCRLGEVECRDCGHTREAVRDEEGPADDRDLVRSGAPPGDSGLSEEVAAALSRVLRRGPVGT</sequence>
<dbReference type="AlphaFoldDB" id="A0A6H9YXP0"/>
<protein>
    <submittedName>
        <fullName evidence="2">Uncharacterized protein</fullName>
    </submittedName>
</protein>
<keyword evidence="3" id="KW-1185">Reference proteome</keyword>